<evidence type="ECO:0000313" key="2">
    <source>
        <dbReference type="EMBL" id="CAF5159556.1"/>
    </source>
</evidence>
<dbReference type="Proteomes" id="UP000676336">
    <property type="component" value="Unassembled WGS sequence"/>
</dbReference>
<name>A0A8S3H1S4_9BILA</name>
<protein>
    <submittedName>
        <fullName evidence="3">Uncharacterized protein</fullName>
    </submittedName>
</protein>
<dbReference type="Proteomes" id="UP000681967">
    <property type="component" value="Unassembled WGS sequence"/>
</dbReference>
<gene>
    <name evidence="1" type="ORF">BYL167_LOCUS58167</name>
    <name evidence="2" type="ORF">GIL414_LOCUS65649</name>
    <name evidence="3" type="ORF">SMN809_LOCUS67099</name>
</gene>
<dbReference type="EMBL" id="CAJOBI010314675">
    <property type="protein sequence ID" value="CAF5174803.1"/>
    <property type="molecule type" value="Genomic_DNA"/>
</dbReference>
<proteinExistence type="predicted"/>
<dbReference type="AlphaFoldDB" id="A0A8S3H1S4"/>
<dbReference type="EMBL" id="CAJOBJ010297826">
    <property type="protein sequence ID" value="CAF5159556.1"/>
    <property type="molecule type" value="Genomic_DNA"/>
</dbReference>
<evidence type="ECO:0000313" key="3">
    <source>
        <dbReference type="EMBL" id="CAF5174803.1"/>
    </source>
</evidence>
<accession>A0A8S3H1S4</accession>
<evidence type="ECO:0000313" key="4">
    <source>
        <dbReference type="Proteomes" id="UP000676336"/>
    </source>
</evidence>
<dbReference type="Proteomes" id="UP000681720">
    <property type="component" value="Unassembled WGS sequence"/>
</dbReference>
<comment type="caution">
    <text evidence="3">The sequence shown here is derived from an EMBL/GenBank/DDBJ whole genome shotgun (WGS) entry which is preliminary data.</text>
</comment>
<sequence>MTGSQSALIKNLCLCYCDNKPEILEKTVNTVSHLLHAEHGNIYQDDIRLLDKIWKHFQKYGRNQEMLRFGQIYARINKLVSSLLRIVTKKFIVKKIYDI</sequence>
<organism evidence="3 4">
    <name type="scientific">Rotaria magnacalcarata</name>
    <dbReference type="NCBI Taxonomy" id="392030"/>
    <lineage>
        <taxon>Eukaryota</taxon>
        <taxon>Metazoa</taxon>
        <taxon>Spiralia</taxon>
        <taxon>Gnathifera</taxon>
        <taxon>Rotifera</taxon>
        <taxon>Eurotatoria</taxon>
        <taxon>Bdelloidea</taxon>
        <taxon>Philodinida</taxon>
        <taxon>Philodinidae</taxon>
        <taxon>Rotaria</taxon>
    </lineage>
</organism>
<dbReference type="EMBL" id="CAJOBH010226250">
    <property type="protein sequence ID" value="CAF5051789.1"/>
    <property type="molecule type" value="Genomic_DNA"/>
</dbReference>
<reference evidence="3" key="1">
    <citation type="submission" date="2021-02" db="EMBL/GenBank/DDBJ databases">
        <authorList>
            <person name="Nowell W R."/>
        </authorList>
    </citation>
    <scope>NUCLEOTIDE SEQUENCE</scope>
</reference>
<evidence type="ECO:0000313" key="1">
    <source>
        <dbReference type="EMBL" id="CAF5051789.1"/>
    </source>
</evidence>